<sequence length="96" mass="10794">MTSEGTGSQPVVRDLFGGWTTLSQRSPKTIGKRRHSTKSRVSQKPFVPLKNTQAFKCSAQILRSDQRFSLYCLSSEPLLSPVGTARLLETTRLHRF</sequence>
<reference evidence="1 2" key="1">
    <citation type="submission" date="2005-09" db="EMBL/GenBank/DDBJ databases">
        <authorList>
            <person name="Mural R.J."/>
            <person name="Li P.W."/>
            <person name="Adams M.D."/>
            <person name="Amanatides P.G."/>
            <person name="Baden-Tillson H."/>
            <person name="Barnstead M."/>
            <person name="Chin S.H."/>
            <person name="Dew I."/>
            <person name="Evans C.A."/>
            <person name="Ferriera S."/>
            <person name="Flanigan M."/>
            <person name="Fosler C."/>
            <person name="Glodek A."/>
            <person name="Gu Z."/>
            <person name="Holt R.A."/>
            <person name="Jennings D."/>
            <person name="Kraft C.L."/>
            <person name="Lu F."/>
            <person name="Nguyen T."/>
            <person name="Nusskern D.R."/>
            <person name="Pfannkoch C.M."/>
            <person name="Sitter C."/>
            <person name="Sutton G.G."/>
            <person name="Venter J.C."/>
            <person name="Wang Z."/>
            <person name="Woodage T."/>
            <person name="Zheng X.H."/>
            <person name="Zhong F."/>
        </authorList>
    </citation>
    <scope>NUCLEOTIDE SEQUENCE [LARGE SCALE GENOMIC DNA]</scope>
    <source>
        <strain>BN</strain>
        <strain evidence="2">Sprague-Dawley</strain>
    </source>
</reference>
<accession>A6HS65</accession>
<organism evidence="1 2">
    <name type="scientific">Rattus norvegicus</name>
    <name type="common">Rat</name>
    <dbReference type="NCBI Taxonomy" id="10116"/>
    <lineage>
        <taxon>Eukaryota</taxon>
        <taxon>Metazoa</taxon>
        <taxon>Chordata</taxon>
        <taxon>Craniata</taxon>
        <taxon>Vertebrata</taxon>
        <taxon>Euteleostomi</taxon>
        <taxon>Mammalia</taxon>
        <taxon>Eutheria</taxon>
        <taxon>Euarchontoglires</taxon>
        <taxon>Glires</taxon>
        <taxon>Rodentia</taxon>
        <taxon>Myomorpha</taxon>
        <taxon>Muroidea</taxon>
        <taxon>Muridae</taxon>
        <taxon>Murinae</taxon>
        <taxon>Rattus</taxon>
    </lineage>
</organism>
<evidence type="ECO:0000313" key="1">
    <source>
        <dbReference type="EMBL" id="EDM16007.1"/>
    </source>
</evidence>
<gene>
    <name evidence="1" type="ORF">rCG_60120</name>
</gene>
<dbReference type="AlphaFoldDB" id="A6HS65"/>
<evidence type="ECO:0000313" key="2">
    <source>
        <dbReference type="Proteomes" id="UP000234681"/>
    </source>
</evidence>
<dbReference type="Proteomes" id="UP000234681">
    <property type="component" value="Chromosome 7"/>
</dbReference>
<proteinExistence type="predicted"/>
<protein>
    <submittedName>
        <fullName evidence="1">RCG60120</fullName>
    </submittedName>
</protein>
<name>A6HS65_RAT</name>
<dbReference type="EMBL" id="CH473950">
    <property type="protein sequence ID" value="EDM16007.1"/>
    <property type="molecule type" value="Genomic_DNA"/>
</dbReference>